<feature type="signal peptide" evidence="2">
    <location>
        <begin position="1"/>
        <end position="27"/>
    </location>
</feature>
<organism evidence="3 4">
    <name type="scientific">Brevibacillus formosus</name>
    <dbReference type="NCBI Taxonomy" id="54913"/>
    <lineage>
        <taxon>Bacteria</taxon>
        <taxon>Bacillati</taxon>
        <taxon>Bacillota</taxon>
        <taxon>Bacilli</taxon>
        <taxon>Bacillales</taxon>
        <taxon>Paenibacillaceae</taxon>
        <taxon>Brevibacillus</taxon>
    </lineage>
</organism>
<dbReference type="AlphaFoldDB" id="A0A220MD79"/>
<dbReference type="EMBL" id="CP018145">
    <property type="protein sequence ID" value="ASJ52926.1"/>
    <property type="molecule type" value="Genomic_DNA"/>
</dbReference>
<evidence type="ECO:0000313" key="4">
    <source>
        <dbReference type="Proteomes" id="UP000197781"/>
    </source>
</evidence>
<feature type="chain" id="PRO_5013324581" description="Lipoprotein" evidence="2">
    <location>
        <begin position="28"/>
        <end position="206"/>
    </location>
</feature>
<protein>
    <recommendedName>
        <fullName evidence="5">Lipoprotein</fullName>
    </recommendedName>
</protein>
<sequence>MGELRNRNFWIGTPVLFAMLIAGCSNAVEPNAGNSQPAQATTATTTEAKKENEATTVTTSEVKKENKLTLDEYKTLLSSVPYAITWKQDEENVVWGHPEISIVQFKFQGDPTDLTEAGIVILLNQDKSELVEGMKYTKAFLKSAYKTLSDEEIGVKFSEAVSGLKENGQSVEIKHDGKLIKYTGIQIQGTAGLVINIAIDKQSTTN</sequence>
<dbReference type="KEGG" id="bfm:BP422_04775"/>
<keyword evidence="2" id="KW-0732">Signal</keyword>
<dbReference type="RefSeq" id="WP_088906791.1">
    <property type="nucleotide sequence ID" value="NZ_CP018145.1"/>
</dbReference>
<dbReference type="Proteomes" id="UP000197781">
    <property type="component" value="Chromosome"/>
</dbReference>
<name>A0A220MD79_9BACL</name>
<reference evidence="3 4" key="1">
    <citation type="submission" date="2016-11" db="EMBL/GenBank/DDBJ databases">
        <authorList>
            <person name="Jaros S."/>
            <person name="Januszkiewicz K."/>
            <person name="Wedrychowicz H."/>
        </authorList>
    </citation>
    <scope>NUCLEOTIDE SEQUENCE [LARGE SCALE GENOMIC DNA]</scope>
    <source>
        <strain evidence="3 4">NF2</strain>
    </source>
</reference>
<feature type="region of interest" description="Disordered" evidence="1">
    <location>
        <begin position="31"/>
        <end position="60"/>
    </location>
</feature>
<evidence type="ECO:0000256" key="2">
    <source>
        <dbReference type="SAM" id="SignalP"/>
    </source>
</evidence>
<evidence type="ECO:0008006" key="5">
    <source>
        <dbReference type="Google" id="ProtNLM"/>
    </source>
</evidence>
<accession>A0A220MD79</accession>
<gene>
    <name evidence="3" type="ORF">BP422_04775</name>
</gene>
<dbReference type="PROSITE" id="PS51257">
    <property type="entry name" value="PROKAR_LIPOPROTEIN"/>
    <property type="match status" value="1"/>
</dbReference>
<evidence type="ECO:0000313" key="3">
    <source>
        <dbReference type="EMBL" id="ASJ52926.1"/>
    </source>
</evidence>
<evidence type="ECO:0000256" key="1">
    <source>
        <dbReference type="SAM" id="MobiDB-lite"/>
    </source>
</evidence>
<proteinExistence type="predicted"/>